<dbReference type="NCBIfam" id="TIGR00756">
    <property type="entry name" value="PPR"/>
    <property type="match status" value="8"/>
</dbReference>
<accession>A0A2K1KI74</accession>
<gene>
    <name evidence="7" type="primary">LOC112283016</name>
    <name evidence="6" type="ORF">PHYPA_007156</name>
</gene>
<dbReference type="EMBL" id="ABEU02000005">
    <property type="protein sequence ID" value="PNR53481.1"/>
    <property type="molecule type" value="Genomic_DNA"/>
</dbReference>
<proteinExistence type="inferred from homology"/>
<keyword evidence="2" id="KW-0677">Repeat</keyword>
<dbReference type="PANTHER" id="PTHR47447">
    <property type="entry name" value="OS03G0856100 PROTEIN"/>
    <property type="match status" value="1"/>
</dbReference>
<dbReference type="Gene3D" id="1.25.40.10">
    <property type="entry name" value="Tetratricopeptide repeat domain"/>
    <property type="match status" value="4"/>
</dbReference>
<dbReference type="KEGG" id="ppp:112283016"/>
<reference evidence="6 8" key="1">
    <citation type="journal article" date="2008" name="Science">
        <title>The Physcomitrella genome reveals evolutionary insights into the conquest of land by plants.</title>
        <authorList>
            <person name="Rensing S."/>
            <person name="Lang D."/>
            <person name="Zimmer A."/>
            <person name="Terry A."/>
            <person name="Salamov A."/>
            <person name="Shapiro H."/>
            <person name="Nishiyama T."/>
            <person name="Perroud P.-F."/>
            <person name="Lindquist E."/>
            <person name="Kamisugi Y."/>
            <person name="Tanahashi T."/>
            <person name="Sakakibara K."/>
            <person name="Fujita T."/>
            <person name="Oishi K."/>
            <person name="Shin-I T."/>
            <person name="Kuroki Y."/>
            <person name="Toyoda A."/>
            <person name="Suzuki Y."/>
            <person name="Hashimoto A."/>
            <person name="Yamaguchi K."/>
            <person name="Sugano A."/>
            <person name="Kohara Y."/>
            <person name="Fujiyama A."/>
            <person name="Anterola A."/>
            <person name="Aoki S."/>
            <person name="Ashton N."/>
            <person name="Barbazuk W.B."/>
            <person name="Barker E."/>
            <person name="Bennetzen J."/>
            <person name="Bezanilla M."/>
            <person name="Blankenship R."/>
            <person name="Cho S.H."/>
            <person name="Dutcher S."/>
            <person name="Estelle M."/>
            <person name="Fawcett J.A."/>
            <person name="Gundlach H."/>
            <person name="Hanada K."/>
            <person name="Heyl A."/>
            <person name="Hicks K.A."/>
            <person name="Hugh J."/>
            <person name="Lohr M."/>
            <person name="Mayer K."/>
            <person name="Melkozernov A."/>
            <person name="Murata T."/>
            <person name="Nelson D."/>
            <person name="Pils B."/>
            <person name="Prigge M."/>
            <person name="Reiss B."/>
            <person name="Renner T."/>
            <person name="Rombauts S."/>
            <person name="Rushton P."/>
            <person name="Sanderfoot A."/>
            <person name="Schween G."/>
            <person name="Shiu S.-H."/>
            <person name="Stueber K."/>
            <person name="Theodoulou F.L."/>
            <person name="Tu H."/>
            <person name="Van de Peer Y."/>
            <person name="Verrier P.J."/>
            <person name="Waters E."/>
            <person name="Wood A."/>
            <person name="Yang L."/>
            <person name="Cove D."/>
            <person name="Cuming A."/>
            <person name="Hasebe M."/>
            <person name="Lucas S."/>
            <person name="Mishler D.B."/>
            <person name="Reski R."/>
            <person name="Grigoriev I."/>
            <person name="Quatrano R.S."/>
            <person name="Boore J.L."/>
        </authorList>
    </citation>
    <scope>NUCLEOTIDE SEQUENCE [LARGE SCALE GENOMIC DNA]</scope>
    <source>
        <strain evidence="7 8">cv. Gransden 2004</strain>
    </source>
</reference>
<dbReference type="OrthoDB" id="185373at2759"/>
<feature type="repeat" description="PPR" evidence="3">
    <location>
        <begin position="231"/>
        <end position="265"/>
    </location>
</feature>
<dbReference type="Gramene" id="Pp3c5_2770V3.1">
    <property type="protein sequence ID" value="Pp3c5_2770V3.1"/>
    <property type="gene ID" value="Pp3c5_2770"/>
</dbReference>
<protein>
    <recommendedName>
        <fullName evidence="5">PROP1-like PPR domain-containing protein</fullName>
    </recommendedName>
</protein>
<dbReference type="Proteomes" id="UP000006727">
    <property type="component" value="Chromosome 5"/>
</dbReference>
<dbReference type="PROSITE" id="PS51375">
    <property type="entry name" value="PPR"/>
    <property type="match status" value="9"/>
</dbReference>
<organism evidence="6">
    <name type="scientific">Physcomitrium patens</name>
    <name type="common">Spreading-leaved earth moss</name>
    <name type="synonym">Physcomitrella patens</name>
    <dbReference type="NCBI Taxonomy" id="3218"/>
    <lineage>
        <taxon>Eukaryota</taxon>
        <taxon>Viridiplantae</taxon>
        <taxon>Streptophyta</taxon>
        <taxon>Embryophyta</taxon>
        <taxon>Bryophyta</taxon>
        <taxon>Bryophytina</taxon>
        <taxon>Bryopsida</taxon>
        <taxon>Funariidae</taxon>
        <taxon>Funariales</taxon>
        <taxon>Funariaceae</taxon>
        <taxon>Physcomitrium</taxon>
    </lineage>
</organism>
<evidence type="ECO:0000313" key="6">
    <source>
        <dbReference type="EMBL" id="PNR53481.1"/>
    </source>
</evidence>
<dbReference type="SUPFAM" id="SSF48452">
    <property type="entry name" value="TPR-like"/>
    <property type="match status" value="1"/>
</dbReference>
<evidence type="ECO:0000256" key="4">
    <source>
        <dbReference type="SAM" id="MobiDB-lite"/>
    </source>
</evidence>
<keyword evidence="8" id="KW-1185">Reference proteome</keyword>
<feature type="repeat" description="PPR" evidence="3">
    <location>
        <begin position="551"/>
        <end position="585"/>
    </location>
</feature>
<feature type="domain" description="PROP1-like PPR" evidence="5">
    <location>
        <begin position="531"/>
        <end position="655"/>
    </location>
</feature>
<feature type="repeat" description="PPR" evidence="3">
    <location>
        <begin position="516"/>
        <end position="550"/>
    </location>
</feature>
<dbReference type="PANTHER" id="PTHR47447:SF17">
    <property type="entry name" value="OS12G0638900 PROTEIN"/>
    <property type="match status" value="1"/>
</dbReference>
<feature type="repeat" description="PPR" evidence="3">
    <location>
        <begin position="301"/>
        <end position="335"/>
    </location>
</feature>
<feature type="repeat" description="PPR" evidence="3">
    <location>
        <begin position="266"/>
        <end position="300"/>
    </location>
</feature>
<feature type="repeat" description="PPR" evidence="3">
    <location>
        <begin position="586"/>
        <end position="620"/>
    </location>
</feature>
<evidence type="ECO:0000313" key="8">
    <source>
        <dbReference type="Proteomes" id="UP000006727"/>
    </source>
</evidence>
<dbReference type="EnsemblPlants" id="Pp3c5_2770V3.1">
    <property type="protein sequence ID" value="Pp3c5_2770V3.1"/>
    <property type="gene ID" value="Pp3c5_2770"/>
</dbReference>
<dbReference type="InterPro" id="IPR033443">
    <property type="entry name" value="PROP1-like_PPR_dom"/>
</dbReference>
<dbReference type="AlphaFoldDB" id="A0A2K1KI74"/>
<evidence type="ECO:0000256" key="1">
    <source>
        <dbReference type="ARBA" id="ARBA00007626"/>
    </source>
</evidence>
<feature type="repeat" description="PPR" evidence="3">
    <location>
        <begin position="336"/>
        <end position="370"/>
    </location>
</feature>
<evidence type="ECO:0000259" key="5">
    <source>
        <dbReference type="Pfam" id="PF17177"/>
    </source>
</evidence>
<dbReference type="EnsemblPlants" id="Pp3c5_2770V3.2">
    <property type="protein sequence ID" value="Pp3c5_2770V3.2"/>
    <property type="gene ID" value="Pp3c5_2770"/>
</dbReference>
<feature type="repeat" description="PPR" evidence="3">
    <location>
        <begin position="621"/>
        <end position="655"/>
    </location>
</feature>
<feature type="region of interest" description="Disordered" evidence="4">
    <location>
        <begin position="108"/>
        <end position="128"/>
    </location>
</feature>
<evidence type="ECO:0000256" key="3">
    <source>
        <dbReference type="PROSITE-ProRule" id="PRU00708"/>
    </source>
</evidence>
<dbReference type="GeneID" id="112283016"/>
<reference evidence="6 8" key="2">
    <citation type="journal article" date="2018" name="Plant J.">
        <title>The Physcomitrella patens chromosome-scale assembly reveals moss genome structure and evolution.</title>
        <authorList>
            <person name="Lang D."/>
            <person name="Ullrich K.K."/>
            <person name="Murat F."/>
            <person name="Fuchs J."/>
            <person name="Jenkins J."/>
            <person name="Haas F.B."/>
            <person name="Piednoel M."/>
            <person name="Gundlach H."/>
            <person name="Van Bel M."/>
            <person name="Meyberg R."/>
            <person name="Vives C."/>
            <person name="Morata J."/>
            <person name="Symeonidi A."/>
            <person name="Hiss M."/>
            <person name="Muchero W."/>
            <person name="Kamisugi Y."/>
            <person name="Saleh O."/>
            <person name="Blanc G."/>
            <person name="Decker E.L."/>
            <person name="van Gessel N."/>
            <person name="Grimwood J."/>
            <person name="Hayes R.D."/>
            <person name="Graham S.W."/>
            <person name="Gunter L.E."/>
            <person name="McDaniel S.F."/>
            <person name="Hoernstein S.N.W."/>
            <person name="Larsson A."/>
            <person name="Li F.W."/>
            <person name="Perroud P.F."/>
            <person name="Phillips J."/>
            <person name="Ranjan P."/>
            <person name="Rokshar D.S."/>
            <person name="Rothfels C.J."/>
            <person name="Schneider L."/>
            <person name="Shu S."/>
            <person name="Stevenson D.W."/>
            <person name="Thummler F."/>
            <person name="Tillich M."/>
            <person name="Villarreal Aguilar J.C."/>
            <person name="Widiez T."/>
            <person name="Wong G.K."/>
            <person name="Wymore A."/>
            <person name="Zhang Y."/>
            <person name="Zimmer A.D."/>
            <person name="Quatrano R.S."/>
            <person name="Mayer K.F.X."/>
            <person name="Goodstein D."/>
            <person name="Casacuberta J.M."/>
            <person name="Vandepoele K."/>
            <person name="Reski R."/>
            <person name="Cuming A.C."/>
            <person name="Tuskan G.A."/>
            <person name="Maumus F."/>
            <person name="Salse J."/>
            <person name="Schmutz J."/>
            <person name="Rensing S.A."/>
        </authorList>
    </citation>
    <scope>NUCLEOTIDE SEQUENCE [LARGE SCALE GENOMIC DNA]</scope>
    <source>
        <strain evidence="7 8">cv. Gransden 2004</strain>
    </source>
</reference>
<evidence type="ECO:0000313" key="7">
    <source>
        <dbReference type="EnsemblPlants" id="Pp3c5_2770V3.1"/>
    </source>
</evidence>
<dbReference type="InterPro" id="IPR011990">
    <property type="entry name" value="TPR-like_helical_dom_sf"/>
</dbReference>
<reference evidence="7" key="3">
    <citation type="submission" date="2020-12" db="UniProtKB">
        <authorList>
            <consortium name="EnsemblPlants"/>
        </authorList>
    </citation>
    <scope>IDENTIFICATION</scope>
</reference>
<feature type="repeat" description="PPR" evidence="3">
    <location>
        <begin position="196"/>
        <end position="230"/>
    </location>
</feature>
<dbReference type="Gramene" id="Pp3c5_2770V3.2">
    <property type="protein sequence ID" value="Pp3c5_2770V3.2"/>
    <property type="gene ID" value="Pp3c5_2770"/>
</dbReference>
<comment type="similarity">
    <text evidence="1">Belongs to the PPR family. P subfamily.</text>
</comment>
<sequence>MQGRTLRNVQSFRQTLLWMCSFQERLWVVDCNVGARERQATVLLTGLGGQCIGGEGLAQLYRPWFRVCSERIGGLCDLNVVYKSTIASLGSRVSARVSFTTLVGDEDDSAEHCRGDDGDGGGGGGGLRGTNDHEKIASRFEKLLQKWSSNTPLFLNDLQVQLTPAIVCQVLKMIPKSDAARKFFKWATTQPGFQHDVYTYAALIDYYGKRQNFSAMDQVVAEMKEAGCPLSTVTFTSLVVWHSQVKKLTGTRRVWQQMLDSGIKPNEYIYSSYIDALVKGGCHEEAIMVFKEMQEAGCRPNIFTYSVVILSLVESMQLEAACELYERMTKLQYKPNSTAYSVLIRAHAKGPDMEKAIYFYREMIDSGLTPSQSLRSLLSEALTKQGRLNEAEELTQISAAMAGEKLKSKELEAVLHGSLPRPERLAELLRDWGPETELALERVKLKLRHPYLLNVLTLVSGEPEVAWRYFEWVRAQENYNPTRHMFTRILDIVGKTGHGALQKEIILEAEAQAGGNAVTYDKVIKSYCLSKHTDAALLVFERMKEQGIQPDANVYTTLIDVLSRTRGHTQAMEMYAEMVKAKCKPTVDTYTAILHSLARSGRVKAAITLFEKLPSFGVPPSIATYTILLKACLKADELETVLKLYAGMRRDGLTPSRAIHRMVTRGLHAAGMHDEADALSEVPVYFPDANRGVSYRTPRARKSMTSIVSSYYE</sequence>
<dbReference type="GO" id="GO:0003729">
    <property type="term" value="F:mRNA binding"/>
    <property type="evidence" value="ECO:0000318"/>
    <property type="project" value="GO_Central"/>
</dbReference>
<dbReference type="Pfam" id="PF13041">
    <property type="entry name" value="PPR_2"/>
    <property type="match status" value="2"/>
</dbReference>
<dbReference type="InterPro" id="IPR002885">
    <property type="entry name" value="PPR_rpt"/>
</dbReference>
<dbReference type="PaxDb" id="3218-PP1S72_219V6.1"/>
<evidence type="ECO:0000256" key="2">
    <source>
        <dbReference type="ARBA" id="ARBA00022737"/>
    </source>
</evidence>
<dbReference type="RefSeq" id="XP_024377080.1">
    <property type="nucleotide sequence ID" value="XM_024521312.2"/>
</dbReference>
<dbReference type="Pfam" id="PF17177">
    <property type="entry name" value="PPR_long"/>
    <property type="match status" value="1"/>
</dbReference>
<dbReference type="Pfam" id="PF01535">
    <property type="entry name" value="PPR"/>
    <property type="match status" value="1"/>
</dbReference>
<name>A0A2K1KI74_PHYPA</name>